<reference evidence="1 2" key="1">
    <citation type="submission" date="2017-04" db="EMBL/GenBank/DDBJ databases">
        <title>Draft genome sequence of Zooshikella ganghwensis VG4 isolated from Red Sea sediments.</title>
        <authorList>
            <person name="Rehman Z."/>
            <person name="Alam I."/>
            <person name="Kamau A."/>
            <person name="Bajic V."/>
            <person name="Leiknes T."/>
        </authorList>
    </citation>
    <scope>NUCLEOTIDE SEQUENCE [LARGE SCALE GENOMIC DNA]</scope>
    <source>
        <strain evidence="1 2">VG4</strain>
    </source>
</reference>
<evidence type="ECO:0000313" key="2">
    <source>
        <dbReference type="Proteomes" id="UP000257039"/>
    </source>
</evidence>
<dbReference type="PANTHER" id="PTHR36455">
    <property type="match status" value="1"/>
</dbReference>
<dbReference type="NCBIfam" id="NF033819">
    <property type="entry name" value="IS66_TnpB"/>
    <property type="match status" value="1"/>
</dbReference>
<dbReference type="PANTHER" id="PTHR36455:SF1">
    <property type="entry name" value="BLR8292 PROTEIN"/>
    <property type="match status" value="1"/>
</dbReference>
<protein>
    <submittedName>
        <fullName evidence="1">Transposase</fullName>
    </submittedName>
</protein>
<dbReference type="Pfam" id="PF05717">
    <property type="entry name" value="TnpB_IS66"/>
    <property type="match status" value="1"/>
</dbReference>
<dbReference type="RefSeq" id="WP_094788990.1">
    <property type="nucleotide sequence ID" value="NZ_NDXW01000001.1"/>
</dbReference>
<sequence>MEAVKAKFEAWRQRPKPRKPFPNKLWHDVFRLQAQYKLTKILTTLRLTRAQFMHKRAVLLGEPDCLAEKTPPKPSPSRASVATDFISVELAATGMVNHQDNKQLVSPMVFGIELTRPDDKVLKIHQLPTSAVDALIHRLLLAVNPVDFRKGIDSLIALCQQHLNEDAYSGTIFVFTNKRRIAVKLLVYDGQGFWLCMKRFSQGQLKWWPKADTRTYTLNAQALQVLLYQGHPQRAAMSDDWKPVVVQ</sequence>
<gene>
    <name evidence="1" type="ORF">B9G39_23550</name>
</gene>
<name>A0A4P9VUS3_9GAMM</name>
<dbReference type="AlphaFoldDB" id="A0A4P9VUS3"/>
<keyword evidence="2" id="KW-1185">Reference proteome</keyword>
<proteinExistence type="predicted"/>
<dbReference type="EMBL" id="NDXW01000001">
    <property type="protein sequence ID" value="RDH46184.1"/>
    <property type="molecule type" value="Genomic_DNA"/>
</dbReference>
<comment type="caution">
    <text evidence="1">The sequence shown here is derived from an EMBL/GenBank/DDBJ whole genome shotgun (WGS) entry which is preliminary data.</text>
</comment>
<accession>A0A4P9VUS3</accession>
<evidence type="ECO:0000313" key="1">
    <source>
        <dbReference type="EMBL" id="RDH46184.1"/>
    </source>
</evidence>
<organism evidence="1 2">
    <name type="scientific">Zooshikella ganghwensis</name>
    <dbReference type="NCBI Taxonomy" id="202772"/>
    <lineage>
        <taxon>Bacteria</taxon>
        <taxon>Pseudomonadati</taxon>
        <taxon>Pseudomonadota</taxon>
        <taxon>Gammaproteobacteria</taxon>
        <taxon>Oceanospirillales</taxon>
        <taxon>Zooshikellaceae</taxon>
        <taxon>Zooshikella</taxon>
    </lineage>
</organism>
<dbReference type="InterPro" id="IPR008878">
    <property type="entry name" value="Transposase_IS66_Orf2"/>
</dbReference>
<dbReference type="Proteomes" id="UP000257039">
    <property type="component" value="Unassembled WGS sequence"/>
</dbReference>